<dbReference type="EMBL" id="LSSL01000031">
    <property type="protein sequence ID" value="OLY85693.1"/>
    <property type="molecule type" value="Genomic_DNA"/>
</dbReference>
<comment type="similarity">
    <text evidence="1">Belongs to the PITHD1 family.</text>
</comment>
<dbReference type="AlphaFoldDB" id="A0A1R0H990"/>
<evidence type="ECO:0000313" key="4">
    <source>
        <dbReference type="Proteomes" id="UP000187455"/>
    </source>
</evidence>
<dbReference type="PANTHER" id="PTHR12175">
    <property type="entry name" value="AD039 HT014 THIOREDOXIN FAMILY TRP26"/>
    <property type="match status" value="1"/>
</dbReference>
<dbReference type="PANTHER" id="PTHR12175:SF1">
    <property type="entry name" value="PITH DOMAIN-CONTAINING PROTEIN 1"/>
    <property type="match status" value="1"/>
</dbReference>
<dbReference type="OrthoDB" id="2635at2759"/>
<gene>
    <name evidence="3" type="ORF">AYI68_g112</name>
</gene>
<comment type="caution">
    <text evidence="3">The sequence shown here is derived from an EMBL/GenBank/DDBJ whole genome shotgun (WGS) entry which is preliminary data.</text>
</comment>
<dbReference type="GO" id="GO:0005737">
    <property type="term" value="C:cytoplasm"/>
    <property type="evidence" value="ECO:0007669"/>
    <property type="project" value="UniProtKB-ARBA"/>
</dbReference>
<feature type="domain" description="PITH" evidence="2">
    <location>
        <begin position="27"/>
        <end position="203"/>
    </location>
</feature>
<dbReference type="PROSITE" id="PS51532">
    <property type="entry name" value="PITH"/>
    <property type="match status" value="1"/>
</dbReference>
<dbReference type="GO" id="GO:0005634">
    <property type="term" value="C:nucleus"/>
    <property type="evidence" value="ECO:0007669"/>
    <property type="project" value="TreeGrafter"/>
</dbReference>
<dbReference type="InterPro" id="IPR045099">
    <property type="entry name" value="PITH1-like"/>
</dbReference>
<evidence type="ECO:0000256" key="1">
    <source>
        <dbReference type="ARBA" id="ARBA00025788"/>
    </source>
</evidence>
<keyword evidence="4" id="KW-1185">Reference proteome</keyword>
<reference evidence="3 4" key="1">
    <citation type="journal article" date="2016" name="Mol. Biol. Evol.">
        <title>Genome-Wide Survey of Gut Fungi (Harpellales) Reveals the First Horizontally Transferred Ubiquitin Gene from a Mosquito Host.</title>
        <authorList>
            <person name="Wang Y."/>
            <person name="White M.M."/>
            <person name="Kvist S."/>
            <person name="Moncalvo J.M."/>
        </authorList>
    </citation>
    <scope>NUCLEOTIDE SEQUENCE [LARGE SCALE GENOMIC DNA]</scope>
    <source>
        <strain evidence="3 4">ALG-7-W6</strain>
    </source>
</reference>
<name>A0A1R0H990_9FUNG</name>
<organism evidence="3 4">
    <name type="scientific">Smittium mucronatum</name>
    <dbReference type="NCBI Taxonomy" id="133383"/>
    <lineage>
        <taxon>Eukaryota</taxon>
        <taxon>Fungi</taxon>
        <taxon>Fungi incertae sedis</taxon>
        <taxon>Zoopagomycota</taxon>
        <taxon>Kickxellomycotina</taxon>
        <taxon>Harpellomycetes</taxon>
        <taxon>Harpellales</taxon>
        <taxon>Legeriomycetaceae</taxon>
        <taxon>Smittium</taxon>
    </lineage>
</organism>
<dbReference type="InterPro" id="IPR010400">
    <property type="entry name" value="PITH_dom"/>
</dbReference>
<dbReference type="Pfam" id="PF06201">
    <property type="entry name" value="PITH"/>
    <property type="match status" value="1"/>
</dbReference>
<evidence type="ECO:0000259" key="2">
    <source>
        <dbReference type="PROSITE" id="PS51532"/>
    </source>
</evidence>
<dbReference type="Proteomes" id="UP000187455">
    <property type="component" value="Unassembled WGS sequence"/>
</dbReference>
<dbReference type="InterPro" id="IPR008979">
    <property type="entry name" value="Galactose-bd-like_sf"/>
</dbReference>
<dbReference type="SUPFAM" id="SSF49785">
    <property type="entry name" value="Galactose-binding domain-like"/>
    <property type="match status" value="1"/>
</dbReference>
<proteinExistence type="inferred from homology"/>
<protein>
    <submittedName>
        <fullName evidence="3">PITH domain-containing protein</fullName>
    </submittedName>
</protein>
<dbReference type="InterPro" id="IPR037047">
    <property type="entry name" value="PITH_dom_sf"/>
</dbReference>
<dbReference type="Gene3D" id="2.60.120.470">
    <property type="entry name" value="PITH domain"/>
    <property type="match status" value="1"/>
</dbReference>
<accession>A0A1R0H990</accession>
<evidence type="ECO:0000313" key="3">
    <source>
        <dbReference type="EMBL" id="OLY85693.1"/>
    </source>
</evidence>
<sequence length="222" mass="25203">MPNSYGRILNDRAHAHAHHGDCDSNHGHDEDPALRDSLFSKVNTEFMTCLNEKNGYSGAEILKPFDQRMDMTKFLESDSDKEFMLHVPFTGMVKLKSIVVWGGPGNCAPKNMKLIVNRQDVDFTNVHNTLPTQEIDLVQGSNAPVEYALRASKFSNVSTLNLHFNGNFSDCEDDEIQLFYIAFYGEFFEVNTSPVVAVYESRPNFADHIQRTKIDFSLNHIH</sequence>